<dbReference type="CDD" id="cd20071">
    <property type="entry name" value="SET_SMYD"/>
    <property type="match status" value="1"/>
</dbReference>
<dbReference type="Proteomes" id="UP001153069">
    <property type="component" value="Unassembled WGS sequence"/>
</dbReference>
<dbReference type="InterPro" id="IPR011990">
    <property type="entry name" value="TPR-like_helical_dom_sf"/>
</dbReference>
<dbReference type="PANTHER" id="PTHR12197:SF251">
    <property type="entry name" value="EG:BACR7C10.4 PROTEIN"/>
    <property type="match status" value="1"/>
</dbReference>
<proteinExistence type="predicted"/>
<evidence type="ECO:0000313" key="8">
    <source>
        <dbReference type="EMBL" id="CAB9505011.1"/>
    </source>
</evidence>
<evidence type="ECO:0000259" key="7">
    <source>
        <dbReference type="PROSITE" id="PS50865"/>
    </source>
</evidence>
<name>A0A9N8DMK8_9STRA</name>
<dbReference type="Gene3D" id="2.170.270.10">
    <property type="entry name" value="SET domain"/>
    <property type="match status" value="1"/>
</dbReference>
<dbReference type="PANTHER" id="PTHR12197">
    <property type="entry name" value="HISTONE-LYSINE N-METHYLTRANSFERASE SMYD"/>
    <property type="match status" value="1"/>
</dbReference>
<keyword evidence="3" id="KW-0862">Zinc</keyword>
<dbReference type="AlphaFoldDB" id="A0A9N8DMK8"/>
<dbReference type="EMBL" id="CAICTM010000215">
    <property type="protein sequence ID" value="CAB9505011.1"/>
    <property type="molecule type" value="Genomic_DNA"/>
</dbReference>
<comment type="caution">
    <text evidence="8">The sequence shown here is derived from an EMBL/GenBank/DDBJ whole genome shotgun (WGS) entry which is preliminary data.</text>
</comment>
<evidence type="ECO:0000256" key="5">
    <source>
        <dbReference type="SAM" id="MobiDB-lite"/>
    </source>
</evidence>
<evidence type="ECO:0000313" key="9">
    <source>
        <dbReference type="Proteomes" id="UP001153069"/>
    </source>
</evidence>
<accession>A0A9N8DMK8</accession>
<feature type="domain" description="SET" evidence="6">
    <location>
        <begin position="111"/>
        <end position="304"/>
    </location>
</feature>
<dbReference type="Pfam" id="PF01753">
    <property type="entry name" value="zf-MYND"/>
    <property type="match status" value="1"/>
</dbReference>
<evidence type="ECO:0000256" key="4">
    <source>
        <dbReference type="PROSITE-ProRule" id="PRU00134"/>
    </source>
</evidence>
<sequence>MASTKENEVLPTTGTSGGDTNGTTTTSTCSDDQKICDACGKPGENLLACARCKQAWYHNKKCQVDHFPHHKAKCKQLVAAMKAQQQATQTPNNPLFEIATVDTPGQQTLAEGVQVIDTEDLGKACIATQSFSSGDTVLLEPPAIVFDERSGYKGLFEAYLKASPTTQQKMLQMYRPKEDALAQFMDDKRKKIRTKRKQLLVQQYGQFIQANPQHKQALPLPLADQLIGLVDANAHAFQANHTVDIVATSTNNAVPHTYHAIFTLGSRVEHSCSPNLTFVTKGGKLEYLAEIAIAPQERLSISYLGSVYERPRKQRQGFLRENKTFLCKCTRCMGWDECSPLRCHDCSGGVLLHSGAREQWECQQCDKTVSSSSTDDNDTVSQQLRGEADLHAKIKRFQYILQSQPYPEMLDEILEVVRKPKWTKILHPLHWLNVEAYKLISSVATSAARYYYNKENNHKNGKQSKASSSRQSEKAPSLLRLSALSTLRRILWTGRIAAINRGLMTVQEALENAATENFILFSPHSTRLTDVETVVKDLCDNPRQQHELGCTLGVSPAFHAGQDLIVAGHKELAWKLYKRFETSFENWKGLSDASRANIKVFLDSNGEDNPFENFLLQ</sequence>
<protein>
    <submittedName>
        <fullName evidence="8">SET domain</fullName>
    </submittedName>
</protein>
<dbReference type="Gene3D" id="6.10.140.2220">
    <property type="match status" value="1"/>
</dbReference>
<organism evidence="8 9">
    <name type="scientific">Seminavis robusta</name>
    <dbReference type="NCBI Taxonomy" id="568900"/>
    <lineage>
        <taxon>Eukaryota</taxon>
        <taxon>Sar</taxon>
        <taxon>Stramenopiles</taxon>
        <taxon>Ochrophyta</taxon>
        <taxon>Bacillariophyta</taxon>
        <taxon>Bacillariophyceae</taxon>
        <taxon>Bacillariophycidae</taxon>
        <taxon>Naviculales</taxon>
        <taxon>Naviculaceae</taxon>
        <taxon>Seminavis</taxon>
    </lineage>
</organism>
<evidence type="ECO:0000256" key="2">
    <source>
        <dbReference type="ARBA" id="ARBA00022771"/>
    </source>
</evidence>
<dbReference type="InterPro" id="IPR001214">
    <property type="entry name" value="SET_dom"/>
</dbReference>
<dbReference type="SUPFAM" id="SSF82199">
    <property type="entry name" value="SET domain"/>
    <property type="match status" value="1"/>
</dbReference>
<dbReference type="SUPFAM" id="SSF144232">
    <property type="entry name" value="HIT/MYND zinc finger-like"/>
    <property type="match status" value="1"/>
</dbReference>
<dbReference type="PROSITE" id="PS50280">
    <property type="entry name" value="SET"/>
    <property type="match status" value="1"/>
</dbReference>
<dbReference type="InterPro" id="IPR046341">
    <property type="entry name" value="SET_dom_sf"/>
</dbReference>
<feature type="domain" description="MYND-type" evidence="7">
    <location>
        <begin position="36"/>
        <end position="74"/>
    </location>
</feature>
<dbReference type="Gene3D" id="1.25.40.10">
    <property type="entry name" value="Tetratricopeptide repeat domain"/>
    <property type="match status" value="1"/>
</dbReference>
<dbReference type="OrthoDB" id="265717at2759"/>
<dbReference type="PROSITE" id="PS50865">
    <property type="entry name" value="ZF_MYND_2"/>
    <property type="match status" value="1"/>
</dbReference>
<evidence type="ECO:0000259" key="6">
    <source>
        <dbReference type="PROSITE" id="PS50280"/>
    </source>
</evidence>
<evidence type="ECO:0000256" key="3">
    <source>
        <dbReference type="ARBA" id="ARBA00022833"/>
    </source>
</evidence>
<reference evidence="8" key="1">
    <citation type="submission" date="2020-06" db="EMBL/GenBank/DDBJ databases">
        <authorList>
            <consortium name="Plant Systems Biology data submission"/>
        </authorList>
    </citation>
    <scope>NUCLEOTIDE SEQUENCE</scope>
    <source>
        <strain evidence="8">D6</strain>
    </source>
</reference>
<feature type="compositionally biased region" description="Low complexity" evidence="5">
    <location>
        <begin position="21"/>
        <end position="30"/>
    </location>
</feature>
<dbReference type="InterPro" id="IPR050869">
    <property type="entry name" value="H3K4_H4K5_MeTrfase"/>
</dbReference>
<dbReference type="InterPro" id="IPR002893">
    <property type="entry name" value="Znf_MYND"/>
</dbReference>
<keyword evidence="2 4" id="KW-0863">Zinc-finger</keyword>
<evidence type="ECO:0000256" key="1">
    <source>
        <dbReference type="ARBA" id="ARBA00022723"/>
    </source>
</evidence>
<feature type="region of interest" description="Disordered" evidence="5">
    <location>
        <begin position="1"/>
        <end position="30"/>
    </location>
</feature>
<keyword evidence="1" id="KW-0479">Metal-binding</keyword>
<dbReference type="GO" id="GO:0008270">
    <property type="term" value="F:zinc ion binding"/>
    <property type="evidence" value="ECO:0007669"/>
    <property type="project" value="UniProtKB-KW"/>
</dbReference>
<keyword evidence="9" id="KW-1185">Reference proteome</keyword>
<gene>
    <name evidence="8" type="ORF">SEMRO_216_G089370.1</name>
</gene>
<dbReference type="GO" id="GO:0005634">
    <property type="term" value="C:nucleus"/>
    <property type="evidence" value="ECO:0007669"/>
    <property type="project" value="TreeGrafter"/>
</dbReference>